<dbReference type="GO" id="GO:0008168">
    <property type="term" value="F:methyltransferase activity"/>
    <property type="evidence" value="ECO:0007669"/>
    <property type="project" value="UniProtKB-KW"/>
</dbReference>
<evidence type="ECO:0000256" key="5">
    <source>
        <dbReference type="ARBA" id="ARBA00047942"/>
    </source>
</evidence>
<keyword evidence="7" id="KW-1185">Reference proteome</keyword>
<dbReference type="SUPFAM" id="SSF53335">
    <property type="entry name" value="S-adenosyl-L-methionine-dependent methyltransferases"/>
    <property type="match status" value="1"/>
</dbReference>
<dbReference type="Proteomes" id="UP001224838">
    <property type="component" value="Chromosome"/>
</dbReference>
<evidence type="ECO:0000256" key="3">
    <source>
        <dbReference type="ARBA" id="ARBA00022679"/>
    </source>
</evidence>
<dbReference type="InterPro" id="IPR012327">
    <property type="entry name" value="MeTrfase_D12"/>
</dbReference>
<evidence type="ECO:0000256" key="4">
    <source>
        <dbReference type="ARBA" id="ARBA00022691"/>
    </source>
</evidence>
<organism evidence="6 7">
    <name type="scientific">Pseudomonas beijingensis</name>
    <dbReference type="NCBI Taxonomy" id="2954101"/>
    <lineage>
        <taxon>Bacteria</taxon>
        <taxon>Pseudomonadati</taxon>
        <taxon>Pseudomonadota</taxon>
        <taxon>Gammaproteobacteria</taxon>
        <taxon>Pseudomonadales</taxon>
        <taxon>Pseudomonadaceae</taxon>
        <taxon>Pseudomonas</taxon>
    </lineage>
</organism>
<dbReference type="InterPro" id="IPR002052">
    <property type="entry name" value="DNA_methylase_N6_adenine_CS"/>
</dbReference>
<dbReference type="PROSITE" id="PS00092">
    <property type="entry name" value="N6_MTASE"/>
    <property type="match status" value="1"/>
</dbReference>
<proteinExistence type="predicted"/>
<evidence type="ECO:0000256" key="2">
    <source>
        <dbReference type="ARBA" id="ARBA00022603"/>
    </source>
</evidence>
<reference evidence="6 7" key="1">
    <citation type="submission" date="2023-02" db="EMBL/GenBank/DDBJ databases">
        <title>Evolution of Hrp T3SS in non-pathogenic Pseudomonas fluorescens.</title>
        <authorList>
            <person name="Liao K."/>
            <person name="Wei H."/>
            <person name="Gu Y."/>
        </authorList>
    </citation>
    <scope>NUCLEOTIDE SEQUENCE [LARGE SCALE GENOMIC DNA]</scope>
    <source>
        <strain evidence="6 7">FP2034</strain>
    </source>
</reference>
<accession>A0ABY9FBJ0</accession>
<dbReference type="RefSeq" id="WP_305468682.1">
    <property type="nucleotide sequence ID" value="NZ_CP117451.1"/>
</dbReference>
<evidence type="ECO:0000313" key="6">
    <source>
        <dbReference type="EMBL" id="WLH00756.1"/>
    </source>
</evidence>
<keyword evidence="4" id="KW-0949">S-adenosyl-L-methionine</keyword>
<evidence type="ECO:0000313" key="7">
    <source>
        <dbReference type="Proteomes" id="UP001224838"/>
    </source>
</evidence>
<keyword evidence="2 6" id="KW-0489">Methyltransferase</keyword>
<comment type="catalytic activity">
    <reaction evidence="5">
        <text>a 2'-deoxyadenosine in DNA + S-adenosyl-L-methionine = an N(6)-methyl-2'-deoxyadenosine in DNA + S-adenosyl-L-homocysteine + H(+)</text>
        <dbReference type="Rhea" id="RHEA:15197"/>
        <dbReference type="Rhea" id="RHEA-COMP:12418"/>
        <dbReference type="Rhea" id="RHEA-COMP:12419"/>
        <dbReference type="ChEBI" id="CHEBI:15378"/>
        <dbReference type="ChEBI" id="CHEBI:57856"/>
        <dbReference type="ChEBI" id="CHEBI:59789"/>
        <dbReference type="ChEBI" id="CHEBI:90615"/>
        <dbReference type="ChEBI" id="CHEBI:90616"/>
        <dbReference type="EC" id="2.1.1.72"/>
    </reaction>
</comment>
<keyword evidence="3" id="KW-0808">Transferase</keyword>
<gene>
    <name evidence="6" type="ORF">PSH92_26010</name>
</gene>
<dbReference type="GO" id="GO:0032259">
    <property type="term" value="P:methylation"/>
    <property type="evidence" value="ECO:0007669"/>
    <property type="project" value="UniProtKB-KW"/>
</dbReference>
<sequence>MLDAIGEVIDELSSPNDVVADLFAGSGSVSRFLSQARTVISADIQEYSRVICSAVLNPSNSIQPDIFVDQCRSSTMHDALIESCTEVLEYESEAISRALEGLPLQLCEFLEEASLIKSADENYLNCSGLLECALKASHKKLMRLESKFEGLCTATLYYGGIYFSFKQTVAIDAILYEIENSASRDKDTLLAALLSAVSNAVNTIGKQFAQPIQPRMSNGQPKKGIAAKVKKDREIDIFEVFSENLKKYVGLQGNKLPHQALCMDFSDALDQLPKNTRVVYADPPYTRDHYSRFYHVLETLCLRDSPTVSRTKIGGSLRLSRGLYREQRHQSPFCIRSQAPQAFTTLFSKVSKLGASLVLSYSPHVVREGEHPRVMTIEDLTALARSHFQEIYTVCPGEFKHNKLNSRENSFEQKPHGEILIICKN</sequence>
<dbReference type="EMBL" id="CP117451">
    <property type="protein sequence ID" value="WLH00756.1"/>
    <property type="molecule type" value="Genomic_DNA"/>
</dbReference>
<dbReference type="Pfam" id="PF02086">
    <property type="entry name" value="MethyltransfD12"/>
    <property type="match status" value="2"/>
</dbReference>
<protein>
    <recommendedName>
        <fullName evidence="1">site-specific DNA-methyltransferase (adenine-specific)</fullName>
        <ecNumber evidence="1">2.1.1.72</ecNumber>
    </recommendedName>
</protein>
<evidence type="ECO:0000256" key="1">
    <source>
        <dbReference type="ARBA" id="ARBA00011900"/>
    </source>
</evidence>
<name>A0ABY9FBJ0_9PSED</name>
<dbReference type="InterPro" id="IPR029063">
    <property type="entry name" value="SAM-dependent_MTases_sf"/>
</dbReference>
<dbReference type="EC" id="2.1.1.72" evidence="1"/>